<keyword evidence="1" id="KW-0175">Coiled coil</keyword>
<gene>
    <name evidence="3" type="ORF">HELGO_WM204</name>
</gene>
<dbReference type="EMBL" id="CACVAS010000058">
    <property type="protein sequence ID" value="CAA6811716.1"/>
    <property type="molecule type" value="Genomic_DNA"/>
</dbReference>
<accession>A0A6S6T9Y0</accession>
<dbReference type="AlphaFoldDB" id="A0A6S6T9Y0"/>
<feature type="region of interest" description="Disordered" evidence="2">
    <location>
        <begin position="17"/>
        <end position="39"/>
    </location>
</feature>
<organism evidence="3">
    <name type="scientific">uncultured Sulfurovum sp</name>
    <dbReference type="NCBI Taxonomy" id="269237"/>
    <lineage>
        <taxon>Bacteria</taxon>
        <taxon>Pseudomonadati</taxon>
        <taxon>Campylobacterota</taxon>
        <taxon>Epsilonproteobacteria</taxon>
        <taxon>Campylobacterales</taxon>
        <taxon>Sulfurovaceae</taxon>
        <taxon>Sulfurovum</taxon>
        <taxon>environmental samples</taxon>
    </lineage>
</organism>
<name>A0A6S6T9Y0_9BACT</name>
<evidence type="ECO:0000256" key="1">
    <source>
        <dbReference type="SAM" id="Coils"/>
    </source>
</evidence>
<evidence type="ECO:0000256" key="2">
    <source>
        <dbReference type="SAM" id="MobiDB-lite"/>
    </source>
</evidence>
<proteinExistence type="predicted"/>
<feature type="compositionally biased region" description="Basic and acidic residues" evidence="2">
    <location>
        <begin position="17"/>
        <end position="37"/>
    </location>
</feature>
<protein>
    <submittedName>
        <fullName evidence="3">Uncharacterized protein</fullName>
    </submittedName>
</protein>
<sequence length="194" mass="22700">MAKEETKRYLELQMEELKAAHATENEDTPKKPRDNKGKNAHIAKLYEDAAEYEEDLKGFEEELEIVNSNSLKDIAQALINAFPEEERDYAQELDTILDIGWTHFIEVEKTHSKEELELIKQVEFGQVVEALNEQYPEYSGDFEQDVRGLLVKRWENLIEIKKEHIKQEHAEIKTAGLKPKFVKRAYEQFHGIVK</sequence>
<evidence type="ECO:0000313" key="3">
    <source>
        <dbReference type="EMBL" id="CAA6811716.1"/>
    </source>
</evidence>
<reference evidence="3" key="1">
    <citation type="submission" date="2020-01" db="EMBL/GenBank/DDBJ databases">
        <authorList>
            <person name="Meier V. D."/>
            <person name="Meier V D."/>
        </authorList>
    </citation>
    <scope>NUCLEOTIDE SEQUENCE</scope>
    <source>
        <strain evidence="3">HLG_WM_MAG_01</strain>
    </source>
</reference>
<feature type="coiled-coil region" evidence="1">
    <location>
        <begin position="42"/>
        <end position="69"/>
    </location>
</feature>